<protein>
    <recommendedName>
        <fullName evidence="16">Phospholipid-transporting ATPase</fullName>
        <ecNumber evidence="16">7.6.2.1</ecNumber>
    </recommendedName>
</protein>
<proteinExistence type="inferred from homology"/>
<dbReference type="PANTHER" id="PTHR24092:SF180">
    <property type="entry name" value="PHOSPHOLIPID-TRANSPORTING ATPASE DNF1-RELATED"/>
    <property type="match status" value="1"/>
</dbReference>
<dbReference type="SUPFAM" id="SSF56784">
    <property type="entry name" value="HAD-like"/>
    <property type="match status" value="1"/>
</dbReference>
<dbReference type="InterPro" id="IPR032630">
    <property type="entry name" value="P_typ_ATPase_c"/>
</dbReference>
<feature type="transmembrane region" description="Helical" evidence="16">
    <location>
        <begin position="148"/>
        <end position="169"/>
    </location>
</feature>
<dbReference type="GO" id="GO:0005886">
    <property type="term" value="C:plasma membrane"/>
    <property type="evidence" value="ECO:0007669"/>
    <property type="project" value="TreeGrafter"/>
</dbReference>
<comment type="similarity">
    <text evidence="2 16">Belongs to the cation transport ATPase (P-type) (TC 3.A.3) family. Type IV subfamily.</text>
</comment>
<feature type="region of interest" description="Disordered" evidence="17">
    <location>
        <begin position="1318"/>
        <end position="1344"/>
    </location>
</feature>
<dbReference type="Gene3D" id="3.40.50.1000">
    <property type="entry name" value="HAD superfamily/HAD-like"/>
    <property type="match status" value="1"/>
</dbReference>
<evidence type="ECO:0000256" key="7">
    <source>
        <dbReference type="ARBA" id="ARBA00022840"/>
    </source>
</evidence>
<feature type="binding site" evidence="14">
    <location>
        <position position="917"/>
    </location>
    <ligand>
        <name>ATP</name>
        <dbReference type="ChEBI" id="CHEBI:30616"/>
    </ligand>
</feature>
<dbReference type="SUPFAM" id="SSF81660">
    <property type="entry name" value="Metal cation-transporting ATPase, ATP-binding domain N"/>
    <property type="match status" value="1"/>
</dbReference>
<keyword evidence="10 16" id="KW-1133">Transmembrane helix</keyword>
<feature type="binding site" evidence="14">
    <location>
        <position position="627"/>
    </location>
    <ligand>
        <name>ATP</name>
        <dbReference type="ChEBI" id="CHEBI:30616"/>
    </ligand>
</feature>
<keyword evidence="3" id="KW-0813">Transport</keyword>
<evidence type="ECO:0000256" key="1">
    <source>
        <dbReference type="ARBA" id="ARBA00004127"/>
    </source>
</evidence>
<feature type="binding site" evidence="15">
    <location>
        <position position="948"/>
    </location>
    <ligand>
        <name>Mg(2+)</name>
        <dbReference type="ChEBI" id="CHEBI:18420"/>
    </ligand>
</feature>
<comment type="cofactor">
    <cofactor evidence="15">
        <name>Mg(2+)</name>
        <dbReference type="ChEBI" id="CHEBI:18420"/>
    </cofactor>
</comment>
<dbReference type="SFLD" id="SFLDF00027">
    <property type="entry name" value="p-type_atpase"/>
    <property type="match status" value="1"/>
</dbReference>
<feature type="transmembrane region" description="Helical" evidence="16">
    <location>
        <begin position="1093"/>
        <end position="1112"/>
    </location>
</feature>
<dbReference type="Pfam" id="PF16212">
    <property type="entry name" value="PhoLip_ATPase_C"/>
    <property type="match status" value="1"/>
</dbReference>
<name>A0A081AJA9_PHYNI</name>
<feature type="binding site" evidence="15">
    <location>
        <position position="508"/>
    </location>
    <ligand>
        <name>Mg(2+)</name>
        <dbReference type="ChEBI" id="CHEBI:18420"/>
    </ligand>
</feature>
<dbReference type="FunFam" id="3.40.50.1000:FF:000080">
    <property type="entry name" value="Phospholipid-transporting ATPase"/>
    <property type="match status" value="1"/>
</dbReference>
<dbReference type="Proteomes" id="UP000028582">
    <property type="component" value="Unassembled WGS sequence"/>
</dbReference>
<feature type="compositionally biased region" description="Pro residues" evidence="17">
    <location>
        <begin position="1507"/>
        <end position="1516"/>
    </location>
</feature>
<organism evidence="20 21">
    <name type="scientific">Phytophthora nicotianae P1976</name>
    <dbReference type="NCBI Taxonomy" id="1317066"/>
    <lineage>
        <taxon>Eukaryota</taxon>
        <taxon>Sar</taxon>
        <taxon>Stramenopiles</taxon>
        <taxon>Oomycota</taxon>
        <taxon>Peronosporomycetes</taxon>
        <taxon>Peronosporales</taxon>
        <taxon>Peronosporaceae</taxon>
        <taxon>Phytophthora</taxon>
    </lineage>
</organism>
<feature type="transmembrane region" description="Helical" evidence="16">
    <location>
        <begin position="1145"/>
        <end position="1164"/>
    </location>
</feature>
<feature type="binding site" evidence="14">
    <location>
        <position position="923"/>
    </location>
    <ligand>
        <name>ATP</name>
        <dbReference type="ChEBI" id="CHEBI:30616"/>
    </ligand>
</feature>
<comment type="catalytic activity">
    <reaction evidence="12 16">
        <text>ATP + H2O + phospholipidSide 1 = ADP + phosphate + phospholipidSide 2.</text>
        <dbReference type="EC" id="7.6.2.1"/>
    </reaction>
</comment>
<evidence type="ECO:0000256" key="10">
    <source>
        <dbReference type="ARBA" id="ARBA00022989"/>
    </source>
</evidence>
<evidence type="ECO:0000256" key="9">
    <source>
        <dbReference type="ARBA" id="ARBA00022967"/>
    </source>
</evidence>
<dbReference type="InterPro" id="IPR008250">
    <property type="entry name" value="ATPase_P-typ_transduc_dom_A_sf"/>
</dbReference>
<dbReference type="InterPro" id="IPR032631">
    <property type="entry name" value="P-type_ATPase_N"/>
</dbReference>
<dbReference type="InterPro" id="IPR023214">
    <property type="entry name" value="HAD_sf"/>
</dbReference>
<evidence type="ECO:0000313" key="20">
    <source>
        <dbReference type="EMBL" id="ETO78970.1"/>
    </source>
</evidence>
<accession>A0A081AJA9</accession>
<evidence type="ECO:0000256" key="6">
    <source>
        <dbReference type="ARBA" id="ARBA00022741"/>
    </source>
</evidence>
<feature type="domain" description="P-type ATPase C-terminal" evidence="19">
    <location>
        <begin position="970"/>
        <end position="1218"/>
    </location>
</feature>
<evidence type="ECO:0000256" key="11">
    <source>
        <dbReference type="ARBA" id="ARBA00023136"/>
    </source>
</evidence>
<dbReference type="SUPFAM" id="SSF81665">
    <property type="entry name" value="Calcium ATPase, transmembrane domain M"/>
    <property type="match status" value="1"/>
</dbReference>
<dbReference type="OrthoDB" id="377733at2759"/>
<dbReference type="InterPro" id="IPR044492">
    <property type="entry name" value="P_typ_ATPase_HD_dom"/>
</dbReference>
<dbReference type="PROSITE" id="PS00154">
    <property type="entry name" value="ATPASE_E1_E2"/>
    <property type="match status" value="1"/>
</dbReference>
<dbReference type="Gene3D" id="3.40.1110.10">
    <property type="entry name" value="Calcium-transporting ATPase, cytoplasmic domain N"/>
    <property type="match status" value="1"/>
</dbReference>
<evidence type="ECO:0000256" key="8">
    <source>
        <dbReference type="ARBA" id="ARBA00022842"/>
    </source>
</evidence>
<dbReference type="InterPro" id="IPR036412">
    <property type="entry name" value="HAD-like_sf"/>
</dbReference>
<keyword evidence="7 14" id="KW-0067">ATP-binding</keyword>
<keyword evidence="11 16" id="KW-0472">Membrane</keyword>
<feature type="transmembrane region" description="Helical" evidence="16">
    <location>
        <begin position="1118"/>
        <end position="1138"/>
    </location>
</feature>
<dbReference type="InterPro" id="IPR023299">
    <property type="entry name" value="ATPase_P-typ_cyto_dom_N"/>
</dbReference>
<feature type="active site" description="4-aspartylphosphate intermediate" evidence="13">
    <location>
        <position position="508"/>
    </location>
</feature>
<dbReference type="GO" id="GO:0045332">
    <property type="term" value="P:phospholipid translocation"/>
    <property type="evidence" value="ECO:0007669"/>
    <property type="project" value="TreeGrafter"/>
</dbReference>
<dbReference type="GO" id="GO:0005524">
    <property type="term" value="F:ATP binding"/>
    <property type="evidence" value="ECO:0007669"/>
    <property type="project" value="UniProtKB-UniRule"/>
</dbReference>
<comment type="subcellular location">
    <subcellularLocation>
        <location evidence="1">Endomembrane system</location>
        <topology evidence="1">Multi-pass membrane protein</topology>
    </subcellularLocation>
    <subcellularLocation>
        <location evidence="16">Membrane</location>
        <topology evidence="16">Multi-pass membrane protein</topology>
    </subcellularLocation>
</comment>
<dbReference type="GO" id="GO:0016887">
    <property type="term" value="F:ATP hydrolysis activity"/>
    <property type="evidence" value="ECO:0007669"/>
    <property type="project" value="InterPro"/>
</dbReference>
<dbReference type="GO" id="GO:0000287">
    <property type="term" value="F:magnesium ion binding"/>
    <property type="evidence" value="ECO:0007669"/>
    <property type="project" value="UniProtKB-UniRule"/>
</dbReference>
<feature type="binding site" evidence="14">
    <location>
        <position position="815"/>
    </location>
    <ligand>
        <name>ATP</name>
        <dbReference type="ChEBI" id="CHEBI:30616"/>
    </ligand>
</feature>
<dbReference type="NCBIfam" id="TIGR01652">
    <property type="entry name" value="ATPase-Plipid"/>
    <property type="match status" value="1"/>
</dbReference>
<dbReference type="PANTHER" id="PTHR24092">
    <property type="entry name" value="PROBABLE PHOSPHOLIPID-TRANSPORTING ATPASE"/>
    <property type="match status" value="1"/>
</dbReference>
<feature type="binding site" evidence="14">
    <location>
        <position position="508"/>
    </location>
    <ligand>
        <name>ATP</name>
        <dbReference type="ChEBI" id="CHEBI:30616"/>
    </ligand>
</feature>
<dbReference type="EMBL" id="ANJA01001155">
    <property type="protein sequence ID" value="ETO78970.1"/>
    <property type="molecule type" value="Genomic_DNA"/>
</dbReference>
<feature type="binding site" evidence="14">
    <location>
        <position position="816"/>
    </location>
    <ligand>
        <name>ATP</name>
        <dbReference type="ChEBI" id="CHEBI:30616"/>
    </ligand>
</feature>
<dbReference type="Pfam" id="PF16209">
    <property type="entry name" value="PhoLip_ATPase_N"/>
    <property type="match status" value="1"/>
</dbReference>
<dbReference type="PRINTS" id="PR00119">
    <property type="entry name" value="CATATPASE"/>
</dbReference>
<feature type="binding site" evidence="14">
    <location>
        <position position="948"/>
    </location>
    <ligand>
        <name>ATP</name>
        <dbReference type="ChEBI" id="CHEBI:30616"/>
    </ligand>
</feature>
<dbReference type="SFLD" id="SFLDG00002">
    <property type="entry name" value="C1.7:_P-type_atpase_like"/>
    <property type="match status" value="1"/>
</dbReference>
<keyword evidence="8 15" id="KW-0460">Magnesium</keyword>
<comment type="caution">
    <text evidence="20">The sequence shown here is derived from an EMBL/GenBank/DDBJ whole genome shotgun (WGS) entry which is preliminary data.</text>
</comment>
<evidence type="ECO:0000313" key="21">
    <source>
        <dbReference type="Proteomes" id="UP000028582"/>
    </source>
</evidence>
<dbReference type="InterPro" id="IPR018303">
    <property type="entry name" value="ATPase_P-typ_P_site"/>
</dbReference>
<dbReference type="InterPro" id="IPR006539">
    <property type="entry name" value="P-type_ATPase_IV"/>
</dbReference>
<feature type="transmembrane region" description="Helical" evidence="16">
    <location>
        <begin position="439"/>
        <end position="465"/>
    </location>
</feature>
<evidence type="ECO:0000256" key="16">
    <source>
        <dbReference type="RuleBase" id="RU362033"/>
    </source>
</evidence>
<evidence type="ECO:0000256" key="5">
    <source>
        <dbReference type="ARBA" id="ARBA00022723"/>
    </source>
</evidence>
<feature type="binding site" evidence="14">
    <location>
        <position position="510"/>
    </location>
    <ligand>
        <name>ATP</name>
        <dbReference type="ChEBI" id="CHEBI:30616"/>
    </ligand>
</feature>
<dbReference type="InterPro" id="IPR001757">
    <property type="entry name" value="P_typ_ATPase"/>
</dbReference>
<dbReference type="NCBIfam" id="TIGR01494">
    <property type="entry name" value="ATPase_P-type"/>
    <property type="match status" value="1"/>
</dbReference>
<evidence type="ECO:0000256" key="14">
    <source>
        <dbReference type="PIRSR" id="PIRSR606539-2"/>
    </source>
</evidence>
<dbReference type="Gene3D" id="2.70.150.10">
    <property type="entry name" value="Calcium-transporting ATPase, cytoplasmic transduction domain A"/>
    <property type="match status" value="1"/>
</dbReference>
<evidence type="ECO:0000256" key="3">
    <source>
        <dbReference type="ARBA" id="ARBA00022448"/>
    </source>
</evidence>
<feature type="transmembrane region" description="Helical" evidence="16">
    <location>
        <begin position="181"/>
        <end position="199"/>
    </location>
</feature>
<keyword evidence="9 16" id="KW-1278">Translocase</keyword>
<dbReference type="EC" id="7.6.2.1" evidence="16"/>
<evidence type="ECO:0000256" key="15">
    <source>
        <dbReference type="PIRSR" id="PIRSR606539-3"/>
    </source>
</evidence>
<gene>
    <name evidence="20" type="ORF">F444_06210</name>
</gene>
<feature type="binding site" evidence="15">
    <location>
        <position position="944"/>
    </location>
    <ligand>
        <name>Mg(2+)</name>
        <dbReference type="ChEBI" id="CHEBI:18420"/>
    </ligand>
</feature>
<feature type="transmembrane region" description="Helical" evidence="16">
    <location>
        <begin position="390"/>
        <end position="412"/>
    </location>
</feature>
<feature type="domain" description="P-type ATPase N-terminal" evidence="18">
    <location>
        <begin position="116"/>
        <end position="179"/>
    </location>
</feature>
<evidence type="ECO:0000256" key="4">
    <source>
        <dbReference type="ARBA" id="ARBA00022692"/>
    </source>
</evidence>
<feature type="binding site" evidence="14">
    <location>
        <position position="509"/>
    </location>
    <ligand>
        <name>ATP</name>
        <dbReference type="ChEBI" id="CHEBI:30616"/>
    </ligand>
</feature>
<dbReference type="SUPFAM" id="SSF81653">
    <property type="entry name" value="Calcium ATPase, transduction domain A"/>
    <property type="match status" value="1"/>
</dbReference>
<keyword evidence="6 14" id="KW-0547">Nucleotide-binding</keyword>
<evidence type="ECO:0000256" key="2">
    <source>
        <dbReference type="ARBA" id="ARBA00008109"/>
    </source>
</evidence>
<feature type="binding site" evidence="14">
    <location>
        <position position="817"/>
    </location>
    <ligand>
        <name>ATP</name>
        <dbReference type="ChEBI" id="CHEBI:30616"/>
    </ligand>
</feature>
<dbReference type="SFLD" id="SFLDS00003">
    <property type="entry name" value="Haloacid_Dehalogenase"/>
    <property type="match status" value="1"/>
</dbReference>
<feature type="binding site" evidence="14">
    <location>
        <position position="947"/>
    </location>
    <ligand>
        <name>ATP</name>
        <dbReference type="ChEBI" id="CHEBI:30616"/>
    </ligand>
</feature>
<evidence type="ECO:0000256" key="12">
    <source>
        <dbReference type="ARBA" id="ARBA00034036"/>
    </source>
</evidence>
<feature type="binding site" evidence="14">
    <location>
        <position position="693"/>
    </location>
    <ligand>
        <name>ATP</name>
        <dbReference type="ChEBI" id="CHEBI:30616"/>
    </ligand>
</feature>
<dbReference type="InterPro" id="IPR023298">
    <property type="entry name" value="ATPase_P-typ_TM_dom_sf"/>
</dbReference>
<dbReference type="GO" id="GO:0140326">
    <property type="term" value="F:ATPase-coupled intramembrane lipid transporter activity"/>
    <property type="evidence" value="ECO:0007669"/>
    <property type="project" value="UniProtKB-EC"/>
</dbReference>
<keyword evidence="4 16" id="KW-0812">Transmembrane</keyword>
<feature type="region of interest" description="Disordered" evidence="17">
    <location>
        <begin position="1497"/>
        <end position="1516"/>
    </location>
</feature>
<evidence type="ECO:0000259" key="18">
    <source>
        <dbReference type="Pfam" id="PF16209"/>
    </source>
</evidence>
<evidence type="ECO:0000256" key="17">
    <source>
        <dbReference type="SAM" id="MobiDB-lite"/>
    </source>
</evidence>
<feature type="transmembrane region" description="Helical" evidence="16">
    <location>
        <begin position="1184"/>
        <end position="1204"/>
    </location>
</feature>
<reference evidence="20 21" key="1">
    <citation type="submission" date="2013-11" db="EMBL/GenBank/DDBJ databases">
        <title>The Genome Sequence of Phytophthora parasitica P1976.</title>
        <authorList>
            <consortium name="The Broad Institute Genomics Platform"/>
            <person name="Russ C."/>
            <person name="Tyler B."/>
            <person name="Panabieres F."/>
            <person name="Shan W."/>
            <person name="Tripathy S."/>
            <person name="Grunwald N."/>
            <person name="Machado M."/>
            <person name="Johnson C.S."/>
            <person name="Walker B."/>
            <person name="Young S."/>
            <person name="Zeng Q."/>
            <person name="Gargeya S."/>
            <person name="Fitzgerald M."/>
            <person name="Haas B."/>
            <person name="Abouelleil A."/>
            <person name="Allen A.W."/>
            <person name="Alvarado L."/>
            <person name="Arachchi H.M."/>
            <person name="Berlin A.M."/>
            <person name="Chapman S.B."/>
            <person name="Gainer-Dewar J."/>
            <person name="Goldberg J."/>
            <person name="Griggs A."/>
            <person name="Gujja S."/>
            <person name="Hansen M."/>
            <person name="Howarth C."/>
            <person name="Imamovic A."/>
            <person name="Ireland A."/>
            <person name="Larimer J."/>
            <person name="McCowan C."/>
            <person name="Murphy C."/>
            <person name="Pearson M."/>
            <person name="Poon T.W."/>
            <person name="Priest M."/>
            <person name="Roberts A."/>
            <person name="Saif S."/>
            <person name="Shea T."/>
            <person name="Sisk P."/>
            <person name="Sykes S."/>
            <person name="Wortman J."/>
            <person name="Nusbaum C."/>
            <person name="Birren B."/>
        </authorList>
    </citation>
    <scope>NUCLEOTIDE SEQUENCE [LARGE SCALE GENOMIC DNA]</scope>
    <source>
        <strain evidence="20 21">P1976</strain>
    </source>
</reference>
<feature type="compositionally biased region" description="Basic and acidic residues" evidence="17">
    <location>
        <begin position="1328"/>
        <end position="1344"/>
    </location>
</feature>
<sequence>MVSRDWSILQEPNRPPKRFQEHSKLLGLNMTVLESVIGTGAARVTDVSVDAESTYRTVHVGESPVAASTGWAPKMLAEAAAGLGSSTMSILSAVSDGAVGDNSGALGLPETSARCIYVNNPAQNAAQKFCNNKVVTAKYTKFNFIPRFFYGRLSQVANFYFLLVGAGQIIPEISSTQTIPYQWIVLMLVLSIDAVFAAIEDRGRHIADAKMNARVSHIFDLDEPGCFRDDTWRNVAVGDIIKVENYEAIPADLLLLAVSEPDPNAPTGICFVEMKSLDGETNLKVRQALSCTFSQLSDPRALAQLPGRVICEQPNHDVNNFSGRFEPQSGHAIPIDLKNVALRGCVIRNTPFIYGLVLNTGADTKIMQAGSHTPPTKISKILAIVNRGNALLMAILASLCILGAVLCAFWVAENREGATYLHLENLSGVAPFRNDVVGILIYLGYFWILIASFVPITLYVTIAIVKTYQTFFLNRDLGMYDEVTDTPALVRNSDLNDELGQVTHIFSDKTGTLTANEMDFRKMSIHGVSYGRGTTEIGREATRRLGKDLSASDVLADNTPILVKTDNVNFLDPAGDLERDSDARLHPEQAARIHDFFVHLAVCHSVVRETLSENDTGTGFSASSPDELALVSGANYFGYSFLARRNGEVAISVPGKREEVVYEVLEMVDFTSTRKRMSVVVRTPDKRIMLLTKGADSVIFPRLAPSSDSTMVDITLAHLERYATEGLRTLVIAQKELHPDAYAEWSCEYDAALGDLEQMAMQKRGEPNRIEELEEQLEQGLQLMGATAIEDRLQDQVTSTLGDLSRAGIKIWVLTGDKEETAVNIGFACQLLNNDMERIMINAETTPSASDLYDMLLARCVEARKRAELQASGVKDDTQQQAIVIDGRCLTMVFSNDVLSELFLEVSQQCVSVICCRVSPKQKAQVVRLFKTNLHGCRSLAIGDGANDVAMIQEAHIGVGISGHEGMQAVNASDFAIAQFRFLKRLLLVHGHWNYRRMAKLALYVVYKNILLFGTEFVLAALPQCGSSGTLYYNNMWINGYNVFWSSMPIGIVAITEQEVPARIAEQFPGLYHVGAQGELFSLRIFAQWVAEALYECVVCGLVPALIIGGPVDSTGNGFSRDLCGAISYCCLISVGWVKLALNMVTWNAITAFAFIASIIFWYISGYVIAASFPTSVADTAFPHIFALPEFYLAIFLSLLLCLGRDFLWKAYKREMNPEYYHILQEFHKRGSQNPEKARWTPPELRYERFQADLTEEKPRFDLPEQQALPNQRPSQADQKVYTGFAFSTQVLEDRFLNPLREMVLPVSQVANAIGRVLSPGGSPITRHNPDSPTRREATDEPKSFEEKILALPIEEQAVYEIQRYQVFTGWGSLRPGHLLITDPPKFTNALMTDGAGTFDLEHWVVDPGFGGTDQWQYATRFKDFLRAQEKLQQETVEGVPPELQAHASGLDPDLQERRRIKKKLNRLVGRSVRRRRWVRKEKLLAEAIERANIALAAPDPEFSLPRTPPNTPPPQ</sequence>
<dbReference type="Pfam" id="PF13246">
    <property type="entry name" value="Cation_ATPase"/>
    <property type="match status" value="1"/>
</dbReference>
<feature type="binding site" evidence="15">
    <location>
        <position position="510"/>
    </location>
    <ligand>
        <name>Mg(2+)</name>
        <dbReference type="ChEBI" id="CHEBI:18420"/>
    </ligand>
</feature>
<keyword evidence="5 15" id="KW-0479">Metal-binding</keyword>
<evidence type="ECO:0000256" key="13">
    <source>
        <dbReference type="PIRSR" id="PIRSR606539-1"/>
    </source>
</evidence>
<feature type="binding site" evidence="14">
    <location>
        <position position="728"/>
    </location>
    <ligand>
        <name>ATP</name>
        <dbReference type="ChEBI" id="CHEBI:30616"/>
    </ligand>
</feature>
<dbReference type="GO" id="GO:0012505">
    <property type="term" value="C:endomembrane system"/>
    <property type="evidence" value="ECO:0007669"/>
    <property type="project" value="UniProtKB-SubCell"/>
</dbReference>
<evidence type="ECO:0000259" key="19">
    <source>
        <dbReference type="Pfam" id="PF16212"/>
    </source>
</evidence>
<feature type="binding site" evidence="14">
    <location>
        <position position="670"/>
    </location>
    <ligand>
        <name>ATP</name>
        <dbReference type="ChEBI" id="CHEBI:30616"/>
    </ligand>
</feature>